<accession>A0A1I4GYS9</accession>
<evidence type="ECO:0000256" key="1">
    <source>
        <dbReference type="SAM" id="MobiDB-lite"/>
    </source>
</evidence>
<evidence type="ECO:0000313" key="2">
    <source>
        <dbReference type="EMBL" id="SFL35222.1"/>
    </source>
</evidence>
<gene>
    <name evidence="2" type="ORF">SAMN04487950_3502</name>
</gene>
<organism evidence="2 3">
    <name type="scientific">Halogranum rubrum</name>
    <dbReference type="NCBI Taxonomy" id="553466"/>
    <lineage>
        <taxon>Archaea</taxon>
        <taxon>Methanobacteriati</taxon>
        <taxon>Methanobacteriota</taxon>
        <taxon>Stenosarchaea group</taxon>
        <taxon>Halobacteria</taxon>
        <taxon>Halobacteriales</taxon>
        <taxon>Haloferacaceae</taxon>
    </lineage>
</organism>
<dbReference type="Proteomes" id="UP000199607">
    <property type="component" value="Unassembled WGS sequence"/>
</dbReference>
<proteinExistence type="predicted"/>
<sequence>MPNSINSLLTERDVVDVRGAIYIPSRAYNLYQMWQHYEPAVIERDLTYATRINLNAVRTWLSYEAWRENPRGHERALDHFLQAAADRDISVLLGLFDGVGRSPTPKRLADTNPKSATGLSSPPKRVLENRQLWDRPRQFVHWFMQRYRDDDRLLGIEVMNEPGWKVSKKVFAREMFRTLRERRGRVPLTVGSTSIANNAEYGRWGNEIAQFHYNFVKDRPTYRTMLSRVCLCRDALDMPVWLTEWQRTRDGRGFTAEPKPGEKTPDYASLAPTIHEAGVGNFFWSLMVKPAWVQPQRKNGVISGVFHEDGSVWSVEDARAIKAMSGDATFDGEERPEWPEWAKA</sequence>
<protein>
    <recommendedName>
        <fullName evidence="4">Cellulase (Glycosyl hydrolase family 5)</fullName>
    </recommendedName>
</protein>
<keyword evidence="3" id="KW-1185">Reference proteome</keyword>
<dbReference type="SUPFAM" id="SSF51445">
    <property type="entry name" value="(Trans)glycosidases"/>
    <property type="match status" value="1"/>
</dbReference>
<reference evidence="3" key="1">
    <citation type="submission" date="2016-10" db="EMBL/GenBank/DDBJ databases">
        <authorList>
            <person name="Varghese N."/>
            <person name="Submissions S."/>
        </authorList>
    </citation>
    <scope>NUCLEOTIDE SEQUENCE [LARGE SCALE GENOMIC DNA]</scope>
    <source>
        <strain evidence="3">CGMCC 1.7738</strain>
    </source>
</reference>
<dbReference type="EMBL" id="FOTC01000004">
    <property type="protein sequence ID" value="SFL35222.1"/>
    <property type="molecule type" value="Genomic_DNA"/>
</dbReference>
<feature type="region of interest" description="Disordered" evidence="1">
    <location>
        <begin position="104"/>
        <end position="123"/>
    </location>
</feature>
<dbReference type="Gene3D" id="3.20.20.80">
    <property type="entry name" value="Glycosidases"/>
    <property type="match status" value="1"/>
</dbReference>
<evidence type="ECO:0008006" key="4">
    <source>
        <dbReference type="Google" id="ProtNLM"/>
    </source>
</evidence>
<name>A0A1I4GYS9_9EURY</name>
<evidence type="ECO:0000313" key="3">
    <source>
        <dbReference type="Proteomes" id="UP000199607"/>
    </source>
</evidence>
<dbReference type="AlphaFoldDB" id="A0A1I4GYS9"/>
<dbReference type="InterPro" id="IPR017853">
    <property type="entry name" value="GH"/>
</dbReference>
<dbReference type="STRING" id="553466.SAMN04487950_3502"/>